<proteinExistence type="predicted"/>
<dbReference type="Proteomes" id="UP000198959">
    <property type="component" value="Unassembled WGS sequence"/>
</dbReference>
<gene>
    <name evidence="1" type="ORF">GA0074692_6819</name>
</gene>
<dbReference type="RefSeq" id="WP_091654718.1">
    <property type="nucleotide sequence ID" value="NZ_FMHW01000004.1"/>
</dbReference>
<keyword evidence="2" id="KW-1185">Reference proteome</keyword>
<reference evidence="2" key="1">
    <citation type="submission" date="2016-06" db="EMBL/GenBank/DDBJ databases">
        <authorList>
            <person name="Varghese N."/>
            <person name="Submissions Spin"/>
        </authorList>
    </citation>
    <scope>NUCLEOTIDE SEQUENCE [LARGE SCALE GENOMIC DNA]</scope>
    <source>
        <strain evidence="2">DSM 43817</strain>
    </source>
</reference>
<protein>
    <submittedName>
        <fullName evidence="1">Uncharacterized protein</fullName>
    </submittedName>
</protein>
<dbReference type="AlphaFoldDB" id="A0A1C6TNI2"/>
<sequence length="109" mass="11689">MGDVGGTGPRAARKRTIKACARKIAPEPTDDEMRAALAELLSGMADRAKAAALVPPGPARRTTSDRRRRHALVFNALTRTLLDIGPFVPLSVWEKCVEAVLAALDQQEG</sequence>
<dbReference type="STRING" id="145854.GA0074692_6819"/>
<evidence type="ECO:0000313" key="1">
    <source>
        <dbReference type="EMBL" id="SCL43319.1"/>
    </source>
</evidence>
<organism evidence="1 2">
    <name type="scientific">Micromonospora pallida</name>
    <dbReference type="NCBI Taxonomy" id="145854"/>
    <lineage>
        <taxon>Bacteria</taxon>
        <taxon>Bacillati</taxon>
        <taxon>Actinomycetota</taxon>
        <taxon>Actinomycetes</taxon>
        <taxon>Micromonosporales</taxon>
        <taxon>Micromonosporaceae</taxon>
        <taxon>Micromonospora</taxon>
    </lineage>
</organism>
<name>A0A1C6TNI2_9ACTN</name>
<evidence type="ECO:0000313" key="2">
    <source>
        <dbReference type="Proteomes" id="UP000198959"/>
    </source>
</evidence>
<accession>A0A1C6TNI2</accession>
<dbReference type="EMBL" id="FMHW01000004">
    <property type="protein sequence ID" value="SCL43319.1"/>
    <property type="molecule type" value="Genomic_DNA"/>
</dbReference>